<dbReference type="HOGENOM" id="CLU_118853_2_0_1"/>
<protein>
    <submittedName>
        <fullName evidence="4">Acyl-CoA-binding protein, ACBP</fullName>
    </submittedName>
</protein>
<reference evidence="4 5" key="1">
    <citation type="journal article" date="2014" name="Proc. Natl. Acad. Sci. U.S.A.">
        <title>Trajectory and genomic determinants of fungal-pathogen speciation and host adaptation.</title>
        <authorList>
            <person name="Hu X."/>
            <person name="Xiao G."/>
            <person name="Zheng P."/>
            <person name="Shang Y."/>
            <person name="Su Y."/>
            <person name="Zhang X."/>
            <person name="Liu X."/>
            <person name="Zhan S."/>
            <person name="St Leger R.J."/>
            <person name="Wang C."/>
        </authorList>
    </citation>
    <scope>NUCLEOTIDE SEQUENCE [LARGE SCALE GENOMIC DNA]</scope>
    <source>
        <strain evidence="4 5">ARSEF 1941</strain>
    </source>
</reference>
<dbReference type="GeneID" id="63738288"/>
<dbReference type="Proteomes" id="UP000030816">
    <property type="component" value="Unassembled WGS sequence"/>
</dbReference>
<dbReference type="GO" id="GO:0000062">
    <property type="term" value="F:fatty-acyl-CoA binding"/>
    <property type="evidence" value="ECO:0007669"/>
    <property type="project" value="InterPro"/>
</dbReference>
<keyword evidence="5" id="KW-1185">Reference proteome</keyword>
<evidence type="ECO:0000259" key="3">
    <source>
        <dbReference type="PROSITE" id="PS51228"/>
    </source>
</evidence>
<feature type="domain" description="ACB" evidence="3">
    <location>
        <begin position="13"/>
        <end position="89"/>
    </location>
</feature>
<dbReference type="SUPFAM" id="SSF47027">
    <property type="entry name" value="Acyl-CoA binding protein"/>
    <property type="match status" value="1"/>
</dbReference>
<name>A0A0B2WXC1_METAS</name>
<dbReference type="InterPro" id="IPR035984">
    <property type="entry name" value="Acyl-CoA-binding_sf"/>
</dbReference>
<organism evidence="4 5">
    <name type="scientific">Metarhizium album (strain ARSEF 1941)</name>
    <dbReference type="NCBI Taxonomy" id="1081103"/>
    <lineage>
        <taxon>Eukaryota</taxon>
        <taxon>Fungi</taxon>
        <taxon>Dikarya</taxon>
        <taxon>Ascomycota</taxon>
        <taxon>Pezizomycotina</taxon>
        <taxon>Sordariomycetes</taxon>
        <taxon>Hypocreomycetidae</taxon>
        <taxon>Hypocreales</taxon>
        <taxon>Clavicipitaceae</taxon>
        <taxon>Metarhizium</taxon>
    </lineage>
</organism>
<comment type="caution">
    <text evidence="4">The sequence shown here is derived from an EMBL/GenBank/DDBJ whole genome shotgun (WGS) entry which is preliminary data.</text>
</comment>
<dbReference type="Gene3D" id="1.20.80.10">
    <property type="match status" value="1"/>
</dbReference>
<dbReference type="STRING" id="1081103.A0A0B2WXC1"/>
<evidence type="ECO:0000313" key="5">
    <source>
        <dbReference type="Proteomes" id="UP000030816"/>
    </source>
</evidence>
<dbReference type="PANTHER" id="PTHR23310">
    <property type="entry name" value="ACYL-COA-BINDING PROTEIN, ACBP"/>
    <property type="match status" value="1"/>
</dbReference>
<proteinExistence type="inferred from homology"/>
<evidence type="ECO:0000313" key="4">
    <source>
        <dbReference type="EMBL" id="KHN98072.1"/>
    </source>
</evidence>
<dbReference type="RefSeq" id="XP_040679138.1">
    <property type="nucleotide sequence ID" value="XM_040822632.1"/>
</dbReference>
<dbReference type="Pfam" id="PF00887">
    <property type="entry name" value="ACBP"/>
    <property type="match status" value="1"/>
</dbReference>
<dbReference type="PROSITE" id="PS51228">
    <property type="entry name" value="ACB_2"/>
    <property type="match status" value="1"/>
</dbReference>
<dbReference type="EMBL" id="AZHE01000008">
    <property type="protein sequence ID" value="KHN98072.1"/>
    <property type="molecule type" value="Genomic_DNA"/>
</dbReference>
<dbReference type="OrthoDB" id="346910at2759"/>
<sequence>MSKSEGPQTGNPAFNTAAREVKLLKSDPPNAEKLLLYALFKIGTGCDIEKEPNPGMFQMEEKVDEGVTVEQAQERYIEVVEKLKKDIGMRDAE</sequence>
<gene>
    <name evidence="4" type="ORF">MAM_03833</name>
</gene>
<dbReference type="InterPro" id="IPR000582">
    <property type="entry name" value="Acyl-CoA-binding_protein"/>
</dbReference>
<dbReference type="PANTHER" id="PTHR23310:SF62">
    <property type="entry name" value="ACYL-COA BINDING PROTEIN 1, ISOFORM A"/>
    <property type="match status" value="1"/>
</dbReference>
<comment type="similarity">
    <text evidence="1">Belongs to the ACBP family.</text>
</comment>
<dbReference type="InterPro" id="IPR014352">
    <property type="entry name" value="FERM/acyl-CoA-bd_prot_sf"/>
</dbReference>
<evidence type="ECO:0000256" key="1">
    <source>
        <dbReference type="ARBA" id="ARBA00005567"/>
    </source>
</evidence>
<keyword evidence="2" id="KW-0446">Lipid-binding</keyword>
<dbReference type="GO" id="GO:0006631">
    <property type="term" value="P:fatty acid metabolic process"/>
    <property type="evidence" value="ECO:0007669"/>
    <property type="project" value="TreeGrafter"/>
</dbReference>
<evidence type="ECO:0000256" key="2">
    <source>
        <dbReference type="ARBA" id="ARBA00023121"/>
    </source>
</evidence>
<accession>A0A0B2WXC1</accession>
<dbReference type="AlphaFoldDB" id="A0A0B2WXC1"/>